<keyword evidence="1" id="KW-0732">Signal</keyword>
<reference evidence="2" key="1">
    <citation type="submission" date="2022-02" db="EMBL/GenBank/DDBJ databases">
        <title>Crop Bioprotection Bacillus Genome Sequencing.</title>
        <authorList>
            <person name="Dunlap C."/>
        </authorList>
    </citation>
    <scope>NUCLEOTIDE SEQUENCE</scope>
    <source>
        <strain evidence="2">T20C14</strain>
    </source>
</reference>
<evidence type="ECO:0000313" key="3">
    <source>
        <dbReference type="Proteomes" id="UP001066455"/>
    </source>
</evidence>
<feature type="signal peptide" evidence="1">
    <location>
        <begin position="1"/>
        <end position="24"/>
    </location>
</feature>
<accession>A0AA90ETV3</accession>
<dbReference type="AlphaFoldDB" id="A0AA90ETV3"/>
<comment type="caution">
    <text evidence="2">The sequence shown here is derived from an EMBL/GenBank/DDBJ whole genome shotgun (WGS) entry which is preliminary data.</text>
</comment>
<dbReference type="RefSeq" id="WP_268294665.1">
    <property type="nucleotide sequence ID" value="NZ_JALAJD010000002.1"/>
</dbReference>
<protein>
    <submittedName>
        <fullName evidence="2">Uncharacterized protein</fullName>
    </submittedName>
</protein>
<name>A0AA90ETV3_9BACI</name>
<sequence>MKKRLFGILLLAPVLLLLNTASQVVDSNLKTTVQVLSNAYDNFGLVSFMIGETEPVISIGLDDTRSEEKLREYLEKSLPPDIKETYEIDIFKRNVEEMKKEALENHKQEKAG</sequence>
<gene>
    <name evidence="2" type="ORF">MOE73_16355</name>
</gene>
<proteinExistence type="predicted"/>
<evidence type="ECO:0000256" key="1">
    <source>
        <dbReference type="SAM" id="SignalP"/>
    </source>
</evidence>
<evidence type="ECO:0000313" key="2">
    <source>
        <dbReference type="EMBL" id="MCY9281637.1"/>
    </source>
</evidence>
<dbReference type="InterPro" id="IPR058995">
    <property type="entry name" value="YolC/YozM-like"/>
</dbReference>
<organism evidence="2 3">
    <name type="scientific">Bacillus haynesii</name>
    <dbReference type="NCBI Taxonomy" id="1925021"/>
    <lineage>
        <taxon>Bacteria</taxon>
        <taxon>Bacillati</taxon>
        <taxon>Bacillota</taxon>
        <taxon>Bacilli</taxon>
        <taxon>Bacillales</taxon>
        <taxon>Bacillaceae</taxon>
        <taxon>Bacillus</taxon>
    </lineage>
</organism>
<dbReference type="Proteomes" id="UP001066455">
    <property type="component" value="Unassembled WGS sequence"/>
</dbReference>
<dbReference type="Pfam" id="PF26328">
    <property type="entry name" value="YolC_YozM"/>
    <property type="match status" value="1"/>
</dbReference>
<dbReference type="EMBL" id="JALAXI010000014">
    <property type="protein sequence ID" value="MCY9281637.1"/>
    <property type="molecule type" value="Genomic_DNA"/>
</dbReference>
<feature type="chain" id="PRO_5041737378" evidence="1">
    <location>
        <begin position="25"/>
        <end position="112"/>
    </location>
</feature>